<feature type="domain" description="PIN" evidence="1">
    <location>
        <begin position="5"/>
        <end position="125"/>
    </location>
</feature>
<dbReference type="PANTHER" id="PTHR42188">
    <property type="entry name" value="23S RRNA-SPECIFIC ENDONUCLEASE VAPC20"/>
    <property type="match status" value="1"/>
</dbReference>
<proteinExistence type="predicted"/>
<gene>
    <name evidence="2" type="ORF">COT65_01130</name>
</gene>
<dbReference type="InterPro" id="IPR039018">
    <property type="entry name" value="VapC20-like"/>
</dbReference>
<comment type="caution">
    <text evidence="2">The sequence shown here is derived from an EMBL/GenBank/DDBJ whole genome shotgun (WGS) entry which is preliminary data.</text>
</comment>
<dbReference type="EMBL" id="PEZJ01000014">
    <property type="protein sequence ID" value="PIS14020.1"/>
    <property type="molecule type" value="Genomic_DNA"/>
</dbReference>
<dbReference type="InterPro" id="IPR002716">
    <property type="entry name" value="PIN_dom"/>
</dbReference>
<evidence type="ECO:0000313" key="2">
    <source>
        <dbReference type="EMBL" id="PIS14020.1"/>
    </source>
</evidence>
<evidence type="ECO:0000259" key="1">
    <source>
        <dbReference type="Pfam" id="PF01850"/>
    </source>
</evidence>
<dbReference type="Proteomes" id="UP000230033">
    <property type="component" value="Unassembled WGS sequence"/>
</dbReference>
<dbReference type="SUPFAM" id="SSF88723">
    <property type="entry name" value="PIN domain-like"/>
    <property type="match status" value="1"/>
</dbReference>
<accession>A0A2H0WMZ9</accession>
<protein>
    <recommendedName>
        <fullName evidence="1">PIN domain-containing protein</fullName>
    </recommendedName>
</protein>
<dbReference type="InterPro" id="IPR029060">
    <property type="entry name" value="PIN-like_dom_sf"/>
</dbReference>
<dbReference type="PANTHER" id="PTHR42188:SF1">
    <property type="entry name" value="23S RRNA-SPECIFIC ENDONUCLEASE VAPC20"/>
    <property type="match status" value="1"/>
</dbReference>
<dbReference type="GO" id="GO:0004521">
    <property type="term" value="F:RNA endonuclease activity"/>
    <property type="evidence" value="ECO:0007669"/>
    <property type="project" value="InterPro"/>
</dbReference>
<reference evidence="3" key="1">
    <citation type="submission" date="2017-09" db="EMBL/GenBank/DDBJ databases">
        <title>Depth-based differentiation of microbial function through sediment-hosted aquifers and enrichment of novel symbionts in the deep terrestrial subsurface.</title>
        <authorList>
            <person name="Probst A.J."/>
            <person name="Ladd B."/>
            <person name="Jarett J.K."/>
            <person name="Geller-Mcgrath D.E."/>
            <person name="Sieber C.M.K."/>
            <person name="Emerson J.B."/>
            <person name="Anantharaman K."/>
            <person name="Thomas B.C."/>
            <person name="Malmstrom R."/>
            <person name="Stieglmeier M."/>
            <person name="Klingl A."/>
            <person name="Woyke T."/>
            <person name="Ryan C.M."/>
            <person name="Banfield J.F."/>
        </authorList>
    </citation>
    <scope>NUCLEOTIDE SEQUENCE [LARGE SCALE GENOMIC DNA]</scope>
</reference>
<dbReference type="GO" id="GO:0016075">
    <property type="term" value="P:rRNA catabolic process"/>
    <property type="evidence" value="ECO:0007669"/>
    <property type="project" value="TreeGrafter"/>
</dbReference>
<evidence type="ECO:0000313" key="3">
    <source>
        <dbReference type="Proteomes" id="UP000230033"/>
    </source>
</evidence>
<sequence>MMNLLIDADALVALSKIDDSNHARALKIAKKIKSASLFASPLAIPEAASVISHRVSQKMASAFLKEAKKKKITVIPLSSELEKLADEIFIAQNKKGTSWPDCLNLAIAQKYGIETIFSFDKIYPRNNLQIFSHL</sequence>
<dbReference type="Gene3D" id="3.40.50.1010">
    <property type="entry name" value="5'-nuclease"/>
    <property type="match status" value="1"/>
</dbReference>
<organism evidence="2 3">
    <name type="scientific">Candidatus Shapirobacteria bacterium CG09_land_8_20_14_0_10_47_13</name>
    <dbReference type="NCBI Taxonomy" id="1974481"/>
    <lineage>
        <taxon>Bacteria</taxon>
        <taxon>Candidatus Shapironibacteriota</taxon>
    </lineage>
</organism>
<name>A0A2H0WMZ9_9BACT</name>
<dbReference type="AlphaFoldDB" id="A0A2H0WMZ9"/>
<dbReference type="Pfam" id="PF01850">
    <property type="entry name" value="PIN"/>
    <property type="match status" value="1"/>
</dbReference>